<geneLocation type="plasmid" evidence="2">
    <name>prgalie4872d</name>
</geneLocation>
<evidence type="ECO:0000313" key="1">
    <source>
        <dbReference type="EMBL" id="APO71109.1"/>
    </source>
</evidence>
<reference evidence="1 2" key="1">
    <citation type="submission" date="2016-09" db="EMBL/GenBank/DDBJ databases">
        <title>The complete genome sequences of Rhizobium gallicum, symbiovars gallicum and phaseoli, symbionts associated to common bean (Phaseolus vulgaris).</title>
        <authorList>
            <person name="Bustos P."/>
            <person name="Santamaria R.I."/>
            <person name="Perez-Carrascal O.M."/>
            <person name="Juarez S."/>
            <person name="Lozano L."/>
            <person name="Martinez-Flores I."/>
            <person name="Martinez-Romero E."/>
            <person name="Cevallos M."/>
            <person name="Romero D."/>
            <person name="Davila G."/>
            <person name="Gonzalez V."/>
        </authorList>
    </citation>
    <scope>NUCLEOTIDE SEQUENCE [LARGE SCALE GENOMIC DNA]</scope>
    <source>
        <strain evidence="1 2">IE4872</strain>
        <plasmid evidence="2">prgalie4872d</plasmid>
    </source>
</reference>
<dbReference type="Proteomes" id="UP000184749">
    <property type="component" value="Plasmid pRgalIE4872d"/>
</dbReference>
<dbReference type="AlphaFoldDB" id="A0A1L5NTC2"/>
<name>A0A1L5NTC2_9HYPH</name>
<gene>
    <name evidence="1" type="ORF">IE4872_PD00579</name>
</gene>
<accession>A0A1L5NTC2</accession>
<protein>
    <submittedName>
        <fullName evidence="1">Uncharacterized protein</fullName>
    </submittedName>
</protein>
<sequence>MLLLRVYRPLATSTPDCFLDWCEISDKLETQNYLRSNREPSWKFATEYELAKARLC</sequence>
<dbReference type="EMBL" id="CP017105">
    <property type="protein sequence ID" value="APO71109.1"/>
    <property type="molecule type" value="Genomic_DNA"/>
</dbReference>
<proteinExistence type="predicted"/>
<organism evidence="1 2">
    <name type="scientific">Rhizobium gallicum</name>
    <dbReference type="NCBI Taxonomy" id="56730"/>
    <lineage>
        <taxon>Bacteria</taxon>
        <taxon>Pseudomonadati</taxon>
        <taxon>Pseudomonadota</taxon>
        <taxon>Alphaproteobacteria</taxon>
        <taxon>Hyphomicrobiales</taxon>
        <taxon>Rhizobiaceae</taxon>
        <taxon>Rhizobium/Agrobacterium group</taxon>
        <taxon>Rhizobium</taxon>
    </lineage>
</organism>
<evidence type="ECO:0000313" key="2">
    <source>
        <dbReference type="Proteomes" id="UP000184749"/>
    </source>
</evidence>
<keyword evidence="1" id="KW-0614">Plasmid</keyword>